<keyword evidence="3" id="KW-1185">Reference proteome</keyword>
<dbReference type="Proteomes" id="UP000514713">
    <property type="component" value="Chromosome"/>
</dbReference>
<keyword evidence="1" id="KW-0472">Membrane</keyword>
<evidence type="ECO:0000313" key="2">
    <source>
        <dbReference type="EMBL" id="QMS92453.1"/>
    </source>
</evidence>
<sequence>MRQNRNQTIFIILSALIVIPMGFLFKYYNGPADQWFNDYGAAVFYEIFWCLFAFWFFRSRAAIIQIPIWVFVITCILEFLQLWHPPLLEEIRATLIGKLLLGTTFVWWDFPHYLLGCVLGWLWLRQLHGIGYAKKSQG</sequence>
<evidence type="ECO:0000256" key="1">
    <source>
        <dbReference type="SAM" id="Phobius"/>
    </source>
</evidence>
<keyword evidence="1" id="KW-0812">Transmembrane</keyword>
<dbReference type="Pfam" id="PF10990">
    <property type="entry name" value="DUF2809"/>
    <property type="match status" value="1"/>
</dbReference>
<dbReference type="InterPro" id="IPR021257">
    <property type="entry name" value="DUF2809"/>
</dbReference>
<organism evidence="2 3">
    <name type="scientific">Nostoc edaphicum CCNP1411</name>
    <dbReference type="NCBI Taxonomy" id="1472755"/>
    <lineage>
        <taxon>Bacteria</taxon>
        <taxon>Bacillati</taxon>
        <taxon>Cyanobacteriota</taxon>
        <taxon>Cyanophyceae</taxon>
        <taxon>Nostocales</taxon>
        <taxon>Nostocaceae</taxon>
        <taxon>Nostoc</taxon>
    </lineage>
</organism>
<proteinExistence type="predicted"/>
<evidence type="ECO:0000313" key="3">
    <source>
        <dbReference type="Proteomes" id="UP000514713"/>
    </source>
</evidence>
<protein>
    <submittedName>
        <fullName evidence="2">DUF2809 domain-containing protein</fullName>
    </submittedName>
</protein>
<name>A0A7D7LFN0_9NOSO</name>
<dbReference type="RefSeq" id="WP_181929934.1">
    <property type="nucleotide sequence ID" value="NZ_CP054698.1"/>
</dbReference>
<feature type="transmembrane region" description="Helical" evidence="1">
    <location>
        <begin position="104"/>
        <end position="124"/>
    </location>
</feature>
<reference evidence="3" key="1">
    <citation type="submission" date="2020-06" db="EMBL/GenBank/DDBJ databases">
        <title>Nostoc edaphicum CCNP1411 genome.</title>
        <authorList>
            <person name="Fidor A."/>
            <person name="Grabski M."/>
            <person name="Gawor J."/>
            <person name="Gromadka R."/>
            <person name="Wegrzyn G."/>
            <person name="Mazur-Marzec H."/>
        </authorList>
    </citation>
    <scope>NUCLEOTIDE SEQUENCE [LARGE SCALE GENOMIC DNA]</scope>
    <source>
        <strain evidence="3">CCNP1411</strain>
    </source>
</reference>
<dbReference type="AlphaFoldDB" id="A0A7D7LFN0"/>
<feature type="transmembrane region" description="Helical" evidence="1">
    <location>
        <begin position="9"/>
        <end position="27"/>
    </location>
</feature>
<accession>A0A7D7LFN0</accession>
<feature type="transmembrane region" description="Helical" evidence="1">
    <location>
        <begin position="39"/>
        <end position="57"/>
    </location>
</feature>
<dbReference type="KEGG" id="ned:HUN01_34480"/>
<dbReference type="EMBL" id="CP054698">
    <property type="protein sequence ID" value="QMS92453.1"/>
    <property type="molecule type" value="Genomic_DNA"/>
</dbReference>
<keyword evidence="1" id="KW-1133">Transmembrane helix</keyword>
<gene>
    <name evidence="2" type="ORF">HUN01_34480</name>
</gene>
<feature type="transmembrane region" description="Helical" evidence="1">
    <location>
        <begin position="64"/>
        <end position="84"/>
    </location>
</feature>